<proteinExistence type="predicted"/>
<dbReference type="Proteomes" id="UP000010471">
    <property type="component" value="Chromosome"/>
</dbReference>
<protein>
    <recommendedName>
        <fullName evidence="1">DUF1400 domain-containing protein</fullName>
    </recommendedName>
</protein>
<dbReference type="AlphaFoldDB" id="K9WFK4"/>
<organism evidence="2 3">
    <name type="scientific">Allocoleopsis franciscana PCC 7113</name>
    <dbReference type="NCBI Taxonomy" id="1173027"/>
    <lineage>
        <taxon>Bacteria</taxon>
        <taxon>Bacillati</taxon>
        <taxon>Cyanobacteriota</taxon>
        <taxon>Cyanophyceae</taxon>
        <taxon>Coleofasciculales</taxon>
        <taxon>Coleofasciculaceae</taxon>
        <taxon>Allocoleopsis</taxon>
        <taxon>Allocoleopsis franciscana</taxon>
    </lineage>
</organism>
<evidence type="ECO:0000313" key="3">
    <source>
        <dbReference type="Proteomes" id="UP000010471"/>
    </source>
</evidence>
<dbReference type="RefSeq" id="WP_015183322.1">
    <property type="nucleotide sequence ID" value="NC_019738.1"/>
</dbReference>
<dbReference type="HOGENOM" id="CLU_107447_0_0_3"/>
<dbReference type="STRING" id="1173027.Mic7113_3451"/>
<dbReference type="eggNOG" id="COG4188">
    <property type="taxonomic scope" value="Bacteria"/>
</dbReference>
<reference evidence="2 3" key="1">
    <citation type="submission" date="2012-06" db="EMBL/GenBank/DDBJ databases">
        <title>Finished chromosome of genome of Microcoleus sp. PCC 7113.</title>
        <authorList>
            <consortium name="US DOE Joint Genome Institute"/>
            <person name="Gugger M."/>
            <person name="Coursin T."/>
            <person name="Rippka R."/>
            <person name="Tandeau De Marsac N."/>
            <person name="Huntemann M."/>
            <person name="Wei C.-L."/>
            <person name="Han J."/>
            <person name="Detter J.C."/>
            <person name="Han C."/>
            <person name="Tapia R."/>
            <person name="Chen A."/>
            <person name="Kyrpides N."/>
            <person name="Mavromatis K."/>
            <person name="Markowitz V."/>
            <person name="Szeto E."/>
            <person name="Ivanova N."/>
            <person name="Pagani I."/>
            <person name="Pati A."/>
            <person name="Goodwin L."/>
            <person name="Nordberg H.P."/>
            <person name="Cantor M.N."/>
            <person name="Hua S.X."/>
            <person name="Woyke T."/>
            <person name="Kerfeld C.A."/>
        </authorList>
    </citation>
    <scope>NUCLEOTIDE SEQUENCE [LARGE SCALE GENOMIC DNA]</scope>
    <source>
        <strain evidence="2 3">PCC 7113</strain>
    </source>
</reference>
<gene>
    <name evidence="2" type="ORF">Mic7113_3451</name>
</gene>
<feature type="domain" description="DUF1400" evidence="1">
    <location>
        <begin position="35"/>
        <end position="159"/>
    </location>
</feature>
<dbReference type="InterPro" id="IPR010802">
    <property type="entry name" value="DUF1400"/>
</dbReference>
<dbReference type="EMBL" id="CP003630">
    <property type="protein sequence ID" value="AFZ19180.1"/>
    <property type="molecule type" value="Genomic_DNA"/>
</dbReference>
<dbReference type="Pfam" id="PF07176">
    <property type="entry name" value="DUF1400"/>
    <property type="match status" value="1"/>
</dbReference>
<dbReference type="OrthoDB" id="454181at2"/>
<keyword evidence="3" id="KW-1185">Reference proteome</keyword>
<sequence>MPKQNKRNSYFCLRGWIVGFVGLLCVCFWSDRAEAAEWAVLKYRFLRERVSVPELTTFVKTGELSRSLRAYLKLAKKEPAELRRTLTQEVKVNPTFLYQVLRTPVGQVMLDQVSQVIHTPTNRANRESLRGALVSSALPDGNITLIETLQNYPTPEVHVEGERLAEVIQDISKVLGRLPPLPRL</sequence>
<dbReference type="KEGG" id="mic:Mic7113_3451"/>
<evidence type="ECO:0000259" key="1">
    <source>
        <dbReference type="Pfam" id="PF07176"/>
    </source>
</evidence>
<evidence type="ECO:0000313" key="2">
    <source>
        <dbReference type="EMBL" id="AFZ19180.1"/>
    </source>
</evidence>
<name>K9WFK4_9CYAN</name>
<accession>K9WFK4</accession>
<dbReference type="PATRIC" id="fig|1173027.3.peg.3801"/>